<dbReference type="InterPro" id="IPR006976">
    <property type="entry name" value="VanZ-like"/>
</dbReference>
<accession>A0A256JG69</accession>
<reference evidence="3 4" key="1">
    <citation type="journal article" date="2014" name="Front. Microbiol.">
        <title>Population and genomic analysis of the genus Halorubrum.</title>
        <authorList>
            <person name="Fullmer M.S."/>
            <person name="Soucy S.M."/>
            <person name="Swithers K.S."/>
            <person name="Makkay A.M."/>
            <person name="Wheeler R."/>
            <person name="Ventosa A."/>
            <person name="Gogarten J.P."/>
            <person name="Papke R.T."/>
        </authorList>
    </citation>
    <scope>NUCLEOTIDE SEQUENCE [LARGE SCALE GENOMIC DNA]</scope>
    <source>
        <strain evidence="3 4">G37</strain>
    </source>
</reference>
<dbReference type="PANTHER" id="PTHR28008:SF1">
    <property type="entry name" value="DOMAIN PROTEIN, PUTATIVE (AFU_ORTHOLOGUE AFUA_3G10980)-RELATED"/>
    <property type="match status" value="1"/>
</dbReference>
<feature type="domain" description="VanZ-like" evidence="2">
    <location>
        <begin position="59"/>
        <end position="128"/>
    </location>
</feature>
<feature type="transmembrane region" description="Helical" evidence="1">
    <location>
        <begin position="111"/>
        <end position="129"/>
    </location>
</feature>
<comment type="caution">
    <text evidence="3">The sequence shown here is derived from an EMBL/GenBank/DDBJ whole genome shotgun (WGS) entry which is preliminary data.</text>
</comment>
<name>A0A256JG69_HALEZ</name>
<gene>
    <name evidence="3" type="ORF">DJ78_16390</name>
</gene>
<evidence type="ECO:0000313" key="4">
    <source>
        <dbReference type="Proteomes" id="UP000216758"/>
    </source>
</evidence>
<proteinExistence type="predicted"/>
<dbReference type="OrthoDB" id="214957at2157"/>
<evidence type="ECO:0000256" key="1">
    <source>
        <dbReference type="SAM" id="Phobius"/>
    </source>
</evidence>
<feature type="transmembrane region" description="Helical" evidence="1">
    <location>
        <begin position="12"/>
        <end position="31"/>
    </location>
</feature>
<evidence type="ECO:0000313" key="3">
    <source>
        <dbReference type="EMBL" id="OYR67297.1"/>
    </source>
</evidence>
<dbReference type="EMBL" id="NHPB01000111">
    <property type="protein sequence ID" value="OYR67297.1"/>
    <property type="molecule type" value="Genomic_DNA"/>
</dbReference>
<dbReference type="PANTHER" id="PTHR28008">
    <property type="entry name" value="DOMAIN PROTEIN, PUTATIVE (AFU_ORTHOLOGUE AFUA_3G10980)-RELATED"/>
    <property type="match status" value="1"/>
</dbReference>
<keyword evidence="1" id="KW-1133">Transmembrane helix</keyword>
<dbReference type="RefSeq" id="WP_094583624.1">
    <property type="nucleotide sequence ID" value="NZ_NHPB01000111.1"/>
</dbReference>
<sequence length="148" mass="16255">MRRLRLPLVPRWLRLVGVVAVASTILYYSVFTPPGSGVIRTGPLGVFPYGTWLHGLAYAGLAVTLAYAFQDSPWRDRTVLGAVFLLAVGYGGSIELLQSTLDARTADFGDLLTNAVGAAVAAVCWRVLTRWVRFYRMRRVGEIEAPVQ</sequence>
<keyword evidence="1" id="KW-0472">Membrane</keyword>
<dbReference type="Pfam" id="PF04892">
    <property type="entry name" value="VanZ"/>
    <property type="match status" value="1"/>
</dbReference>
<dbReference type="AlphaFoldDB" id="A0A256JG69"/>
<feature type="transmembrane region" description="Helical" evidence="1">
    <location>
        <begin position="51"/>
        <end position="69"/>
    </location>
</feature>
<dbReference type="NCBIfam" id="NF037970">
    <property type="entry name" value="vanZ_1"/>
    <property type="match status" value="1"/>
</dbReference>
<organism evidence="3 4">
    <name type="scientific">Halorubrum ezzemoulense</name>
    <name type="common">Halorubrum chaoviator</name>
    <dbReference type="NCBI Taxonomy" id="337243"/>
    <lineage>
        <taxon>Archaea</taxon>
        <taxon>Methanobacteriati</taxon>
        <taxon>Methanobacteriota</taxon>
        <taxon>Stenosarchaea group</taxon>
        <taxon>Halobacteria</taxon>
        <taxon>Halobacteriales</taxon>
        <taxon>Haloferacaceae</taxon>
        <taxon>Halorubrum</taxon>
    </lineage>
</organism>
<keyword evidence="1" id="KW-0812">Transmembrane</keyword>
<dbReference type="Proteomes" id="UP000216758">
    <property type="component" value="Unassembled WGS sequence"/>
</dbReference>
<evidence type="ECO:0000259" key="2">
    <source>
        <dbReference type="Pfam" id="PF04892"/>
    </source>
</evidence>
<feature type="transmembrane region" description="Helical" evidence="1">
    <location>
        <begin position="78"/>
        <end position="99"/>
    </location>
</feature>
<protein>
    <recommendedName>
        <fullName evidence="2">VanZ-like domain-containing protein</fullName>
    </recommendedName>
</protein>